<gene>
    <name evidence="3" type="ORF">PVT68_05900</name>
</gene>
<feature type="transmembrane region" description="Helical" evidence="1">
    <location>
        <begin position="31"/>
        <end position="48"/>
    </location>
</feature>
<feature type="transmembrane region" description="Helical" evidence="1">
    <location>
        <begin position="158"/>
        <end position="182"/>
    </location>
</feature>
<evidence type="ECO:0000313" key="4">
    <source>
        <dbReference type="Proteomes" id="UP001236500"/>
    </source>
</evidence>
<feature type="transmembrane region" description="Helical" evidence="1">
    <location>
        <begin position="55"/>
        <end position="79"/>
    </location>
</feature>
<dbReference type="Proteomes" id="UP001236500">
    <property type="component" value="Chromosome"/>
</dbReference>
<dbReference type="PANTHER" id="PTHR33741">
    <property type="entry name" value="TRANSMEMBRANE PROTEIN DDB_G0269096-RELATED"/>
    <property type="match status" value="1"/>
</dbReference>
<keyword evidence="1" id="KW-1133">Transmembrane helix</keyword>
<keyword evidence="1" id="KW-0472">Membrane</keyword>
<keyword evidence="4" id="KW-1185">Reference proteome</keyword>
<sequence>MKKNAWIGTVASELRAYLGIERNNTSHREKLISALGAALAIVCVFWATQRALGAGLIDVSTSFFIIASMGASAVLLFAVPHGALSQPWALAGGHMISALIGLICHKLIDHQTLAAGVAVGGAVAAMYYLRCIHPPGGATALTAVTGGDTVYQLGFDFLLVPILTNVLLILSVALAFNGLFPWRRYPVHLGRRIKPVVSAESSGRETEITQEDFAAAIQEQDSFVDITAEGLTELLELAKQHAERNVVHPREIIAGRCYSNGKLGRLWSVRQVVDESSEPPPTQDRVIYKVLAGEGAYDTGICLRDEFRQWARFEVTLKNGHWMKTGESVDEAQR</sequence>
<dbReference type="InterPro" id="IPR007065">
    <property type="entry name" value="HPP"/>
</dbReference>
<dbReference type="EMBL" id="CP118605">
    <property type="protein sequence ID" value="WGL17827.1"/>
    <property type="molecule type" value="Genomic_DNA"/>
</dbReference>
<feature type="transmembrane region" description="Helical" evidence="1">
    <location>
        <begin position="112"/>
        <end position="129"/>
    </location>
</feature>
<reference evidence="3 4" key="1">
    <citation type="submission" date="2023-02" db="EMBL/GenBank/DDBJ databases">
        <title>Description and genomic characterization of Microbulbifer bruguierae sp. nov., isolated from the sediment of mangrove plant Bruguiera sexangula.</title>
        <authorList>
            <person name="Long M."/>
        </authorList>
    </citation>
    <scope>NUCLEOTIDE SEQUENCE [LARGE SCALE GENOMIC DNA]</scope>
    <source>
        <strain evidence="3 4">H12</strain>
    </source>
</reference>
<evidence type="ECO:0000313" key="3">
    <source>
        <dbReference type="EMBL" id="WGL17827.1"/>
    </source>
</evidence>
<accession>A0ABY8NI95</accession>
<dbReference type="PANTHER" id="PTHR33741:SF5">
    <property type="entry name" value="TRANSMEMBRANE PROTEIN DDB_G0269096-RELATED"/>
    <property type="match status" value="1"/>
</dbReference>
<protein>
    <submittedName>
        <fullName evidence="3">HPP family protein</fullName>
    </submittedName>
</protein>
<evidence type="ECO:0000256" key="1">
    <source>
        <dbReference type="SAM" id="Phobius"/>
    </source>
</evidence>
<evidence type="ECO:0000259" key="2">
    <source>
        <dbReference type="Pfam" id="PF04982"/>
    </source>
</evidence>
<organism evidence="3 4">
    <name type="scientific">Microbulbifer bruguierae</name>
    <dbReference type="NCBI Taxonomy" id="3029061"/>
    <lineage>
        <taxon>Bacteria</taxon>
        <taxon>Pseudomonadati</taxon>
        <taxon>Pseudomonadota</taxon>
        <taxon>Gammaproteobacteria</taxon>
        <taxon>Cellvibrionales</taxon>
        <taxon>Microbulbiferaceae</taxon>
        <taxon>Microbulbifer</taxon>
    </lineage>
</organism>
<dbReference type="InterPro" id="IPR058581">
    <property type="entry name" value="TM_HPP"/>
</dbReference>
<dbReference type="Pfam" id="PF04982">
    <property type="entry name" value="TM_HPP"/>
    <property type="match status" value="1"/>
</dbReference>
<feature type="domain" description="HPP transmembrane region" evidence="2">
    <location>
        <begin position="24"/>
        <end position="186"/>
    </location>
</feature>
<keyword evidence="1" id="KW-0812">Transmembrane</keyword>
<name>A0ABY8NI95_9GAMM</name>
<proteinExistence type="predicted"/>
<dbReference type="RefSeq" id="WP_280321737.1">
    <property type="nucleotide sequence ID" value="NZ_CP118605.1"/>
</dbReference>